<reference evidence="2 3" key="1">
    <citation type="submission" date="2020-07" db="EMBL/GenBank/DDBJ databases">
        <authorList>
            <person name="Maaloum M."/>
        </authorList>
    </citation>
    <scope>NUCLEOTIDE SEQUENCE [LARGE SCALE GENOMIC DNA]</scope>
    <source>
        <strain evidence="2 3">GCS-AN-3</strain>
    </source>
</reference>
<dbReference type="AlphaFoldDB" id="A0A853ISC4"/>
<feature type="compositionally biased region" description="Pro residues" evidence="1">
    <location>
        <begin position="119"/>
        <end position="128"/>
    </location>
</feature>
<comment type="caution">
    <text evidence="2">The sequence shown here is derived from an EMBL/GenBank/DDBJ whole genome shotgun (WGS) entry which is preliminary data.</text>
</comment>
<dbReference type="EMBL" id="JACCKX010000001">
    <property type="protein sequence ID" value="NZA01845.1"/>
    <property type="molecule type" value="Genomic_DNA"/>
</dbReference>
<dbReference type="RefSeq" id="WP_180550250.1">
    <property type="nucleotide sequence ID" value="NZ_JACCKX010000001.1"/>
</dbReference>
<proteinExistence type="predicted"/>
<evidence type="ECO:0000313" key="2">
    <source>
        <dbReference type="EMBL" id="NZA01845.1"/>
    </source>
</evidence>
<sequence>MLALSLPALLSACAALQDAPRLSYLCPNDLRFEARLYQDMALLEGLRGHAVLERVADHHDGEGDGALRYADPAVRAQFGLGVQGRLARLDYTNIPEPVYCERAATPDDATPVRAHARPGPRPAPPFDPNAPVQTNIRVGDGDNGPG</sequence>
<keyword evidence="3" id="KW-1185">Reference proteome</keyword>
<organism evidence="2 3">
    <name type="scientific">Ottowia beijingensis</name>
    <dbReference type="NCBI Taxonomy" id="1207057"/>
    <lineage>
        <taxon>Bacteria</taxon>
        <taxon>Pseudomonadati</taxon>
        <taxon>Pseudomonadota</taxon>
        <taxon>Betaproteobacteria</taxon>
        <taxon>Burkholderiales</taxon>
        <taxon>Comamonadaceae</taxon>
        <taxon>Ottowia</taxon>
    </lineage>
</organism>
<name>A0A853ISC4_9BURK</name>
<evidence type="ECO:0000313" key="3">
    <source>
        <dbReference type="Proteomes" id="UP000589716"/>
    </source>
</evidence>
<accession>A0A853ISC4</accession>
<gene>
    <name evidence="2" type="ORF">H0I39_08910</name>
</gene>
<dbReference type="Proteomes" id="UP000589716">
    <property type="component" value="Unassembled WGS sequence"/>
</dbReference>
<feature type="region of interest" description="Disordered" evidence="1">
    <location>
        <begin position="103"/>
        <end position="146"/>
    </location>
</feature>
<protein>
    <submittedName>
        <fullName evidence="2">Uncharacterized protein</fullName>
    </submittedName>
</protein>
<evidence type="ECO:0000256" key="1">
    <source>
        <dbReference type="SAM" id="MobiDB-lite"/>
    </source>
</evidence>